<dbReference type="Proteomes" id="UP000243650">
    <property type="component" value="Unassembled WGS sequence"/>
</dbReference>
<evidence type="ECO:0000313" key="8">
    <source>
        <dbReference type="Proteomes" id="UP000243650"/>
    </source>
</evidence>
<proteinExistence type="inferred from homology"/>
<dbReference type="PANTHER" id="PTHR30532">
    <property type="entry name" value="IRON III DICITRATE-BINDING PERIPLASMIC PROTEIN"/>
    <property type="match status" value="1"/>
</dbReference>
<organism evidence="7 8">
    <name type="scientific">Alkalicoccus urumqiensis</name>
    <name type="common">Bacillus urumqiensis</name>
    <dbReference type="NCBI Taxonomy" id="1548213"/>
    <lineage>
        <taxon>Bacteria</taxon>
        <taxon>Bacillati</taxon>
        <taxon>Bacillota</taxon>
        <taxon>Bacilli</taxon>
        <taxon>Bacillales</taxon>
        <taxon>Bacillaceae</taxon>
        <taxon>Alkalicoccus</taxon>
    </lineage>
</organism>
<keyword evidence="8" id="KW-1185">Reference proteome</keyword>
<evidence type="ECO:0000259" key="6">
    <source>
        <dbReference type="PROSITE" id="PS50983"/>
    </source>
</evidence>
<dbReference type="AlphaFoldDB" id="A0A2P6MIQ1"/>
<dbReference type="InterPro" id="IPR051313">
    <property type="entry name" value="Bact_iron-sidero_bind"/>
</dbReference>
<keyword evidence="4" id="KW-0732">Signal</keyword>
<comment type="caution">
    <text evidence="7">The sequence shown here is derived from an EMBL/GenBank/DDBJ whole genome shotgun (WGS) entry which is preliminary data.</text>
</comment>
<feature type="domain" description="Fe/B12 periplasmic-binding" evidence="6">
    <location>
        <begin position="104"/>
        <end position="354"/>
    </location>
</feature>
<evidence type="ECO:0000256" key="1">
    <source>
        <dbReference type="ARBA" id="ARBA00004193"/>
    </source>
</evidence>
<reference evidence="7 8" key="1">
    <citation type="submission" date="2018-03" db="EMBL/GenBank/DDBJ databases">
        <title>Bacillus urumqiensis sp. nov., a moderately haloalkaliphilic bacterium isolated from a salt lake.</title>
        <authorList>
            <person name="Zhao B."/>
            <person name="Liao Z."/>
        </authorList>
    </citation>
    <scope>NUCLEOTIDE SEQUENCE [LARGE SCALE GENOMIC DNA]</scope>
    <source>
        <strain evidence="7 8">BZ-SZ-XJ18</strain>
    </source>
</reference>
<dbReference type="PANTHER" id="PTHR30532:SF26">
    <property type="entry name" value="IRON(3+)-HYDROXAMATE-BINDING PROTEIN FHUD"/>
    <property type="match status" value="1"/>
</dbReference>
<dbReference type="SUPFAM" id="SSF53807">
    <property type="entry name" value="Helical backbone' metal receptor"/>
    <property type="match status" value="1"/>
</dbReference>
<keyword evidence="3" id="KW-0813">Transport</keyword>
<gene>
    <name evidence="7" type="ORF">C6I21_07165</name>
</gene>
<dbReference type="PROSITE" id="PS50983">
    <property type="entry name" value="FE_B12_PBP"/>
    <property type="match status" value="1"/>
</dbReference>
<evidence type="ECO:0000256" key="2">
    <source>
        <dbReference type="ARBA" id="ARBA00008814"/>
    </source>
</evidence>
<comment type="similarity">
    <text evidence="2">Belongs to the bacterial solute-binding protein 8 family.</text>
</comment>
<evidence type="ECO:0000256" key="4">
    <source>
        <dbReference type="ARBA" id="ARBA00022729"/>
    </source>
</evidence>
<feature type="compositionally biased region" description="Acidic residues" evidence="5">
    <location>
        <begin position="44"/>
        <end position="55"/>
    </location>
</feature>
<accession>A0A2P6MIQ1</accession>
<protein>
    <submittedName>
        <fullName evidence="7">ABC transporter substrate-binding protein</fullName>
    </submittedName>
</protein>
<dbReference type="GO" id="GO:1901678">
    <property type="term" value="P:iron coordination entity transport"/>
    <property type="evidence" value="ECO:0007669"/>
    <property type="project" value="UniProtKB-ARBA"/>
</dbReference>
<dbReference type="InterPro" id="IPR002491">
    <property type="entry name" value="ABC_transptr_periplasmic_BD"/>
</dbReference>
<dbReference type="FunFam" id="3.40.50.1980:FF:000017">
    <property type="entry name" value="ABC transporter substrate-binding protein"/>
    <property type="match status" value="1"/>
</dbReference>
<dbReference type="CDD" id="cd01138">
    <property type="entry name" value="FeuA"/>
    <property type="match status" value="1"/>
</dbReference>
<evidence type="ECO:0000256" key="3">
    <source>
        <dbReference type="ARBA" id="ARBA00022448"/>
    </source>
</evidence>
<evidence type="ECO:0000313" key="7">
    <source>
        <dbReference type="EMBL" id="PRO66113.1"/>
    </source>
</evidence>
<dbReference type="Pfam" id="PF01497">
    <property type="entry name" value="Peripla_BP_2"/>
    <property type="match status" value="1"/>
</dbReference>
<dbReference type="Gene3D" id="3.40.50.1980">
    <property type="entry name" value="Nitrogenase molybdenum iron protein domain"/>
    <property type="match status" value="2"/>
</dbReference>
<feature type="compositionally biased region" description="Acidic residues" evidence="5">
    <location>
        <begin position="61"/>
        <end position="79"/>
    </location>
</feature>
<sequence length="354" mass="38902">MLAGTAALVTLAACGAEENTDSSNAAENNSQNETEETNTSNNEPAEDNDAEEPAEENNAADNEETGEETEENNESDESGADASGDTITYESENGPVEVPADPQRVVVLSSYVGDMLALDVPVVGADTWSMDNPVFEEELADTEAVTDEDLEKIIELDPDLIVGLSNIQNVDQLQEIAPTVTFTYGAVDYLDQHIEIGKLVNKEDEARDWVEDFQQRASETGEEIKAEIGEDATVTVFENFDKQLYVFGDNWARGTEILYQEMELGMPESVQEVSESDGFFALSTEVMSEYAGDYIVVSKVADQDNSFQETETYQNIPAVQDGNVIEVDAQSFYFNDATSLDHQLSVFEEEFLSE</sequence>
<evidence type="ECO:0000256" key="5">
    <source>
        <dbReference type="SAM" id="MobiDB-lite"/>
    </source>
</evidence>
<name>A0A2P6MIQ1_ALKUR</name>
<dbReference type="OrthoDB" id="2241086at2"/>
<feature type="region of interest" description="Disordered" evidence="5">
    <location>
        <begin position="15"/>
        <end position="101"/>
    </location>
</feature>
<dbReference type="EMBL" id="PVNS01000005">
    <property type="protein sequence ID" value="PRO66113.1"/>
    <property type="molecule type" value="Genomic_DNA"/>
</dbReference>
<dbReference type="GO" id="GO:0030288">
    <property type="term" value="C:outer membrane-bounded periplasmic space"/>
    <property type="evidence" value="ECO:0007669"/>
    <property type="project" value="TreeGrafter"/>
</dbReference>
<feature type="compositionally biased region" description="Low complexity" evidence="5">
    <location>
        <begin position="15"/>
        <end position="43"/>
    </location>
</feature>
<dbReference type="GO" id="GO:0005886">
    <property type="term" value="C:plasma membrane"/>
    <property type="evidence" value="ECO:0007669"/>
    <property type="project" value="UniProtKB-SubCell"/>
</dbReference>
<comment type="subcellular location">
    <subcellularLocation>
        <location evidence="1">Cell membrane</location>
        <topology evidence="1">Lipid-anchor</topology>
    </subcellularLocation>
</comment>